<organism evidence="1 2">
    <name type="scientific">Riccia sorocarpa</name>
    <dbReference type="NCBI Taxonomy" id="122646"/>
    <lineage>
        <taxon>Eukaryota</taxon>
        <taxon>Viridiplantae</taxon>
        <taxon>Streptophyta</taxon>
        <taxon>Embryophyta</taxon>
        <taxon>Marchantiophyta</taxon>
        <taxon>Marchantiopsida</taxon>
        <taxon>Marchantiidae</taxon>
        <taxon>Marchantiales</taxon>
        <taxon>Ricciaceae</taxon>
        <taxon>Riccia</taxon>
    </lineage>
</organism>
<dbReference type="EMBL" id="JBJQOH010000007">
    <property type="protein sequence ID" value="KAL3680358.1"/>
    <property type="molecule type" value="Genomic_DNA"/>
</dbReference>
<gene>
    <name evidence="1" type="ORF">R1sor_023314</name>
</gene>
<evidence type="ECO:0000313" key="2">
    <source>
        <dbReference type="Proteomes" id="UP001633002"/>
    </source>
</evidence>
<sequence>MGSRTDVWRGWQWGIKFWRNVVSGDHITDDLADKMPREQNGLNWRRKWKSFCNVEVKTTGHLLWSCRDAKMVWDNMRESAFLLIASFSVKQSLLATTDEALEAKKKGSTLIFILGAILQTRWQDRNNMYFRNQRLRNSRRTSLMLARYKIGASFNNKSSDQRWTYGLIALQGVNSFIRHVELPRNDREAETITTDFLTFRLETEPS</sequence>
<dbReference type="Proteomes" id="UP001633002">
    <property type="component" value="Unassembled WGS sequence"/>
</dbReference>
<evidence type="ECO:0000313" key="1">
    <source>
        <dbReference type="EMBL" id="KAL3680358.1"/>
    </source>
</evidence>
<protein>
    <recommendedName>
        <fullName evidence="3">Reverse transcriptase zinc-binding domain-containing protein</fullName>
    </recommendedName>
</protein>
<reference evidence="1 2" key="1">
    <citation type="submission" date="2024-09" db="EMBL/GenBank/DDBJ databases">
        <title>Chromosome-scale assembly of Riccia sorocarpa.</title>
        <authorList>
            <person name="Paukszto L."/>
        </authorList>
    </citation>
    <scope>NUCLEOTIDE SEQUENCE [LARGE SCALE GENOMIC DNA]</scope>
    <source>
        <strain evidence="1">LP-2024</strain>
        <tissue evidence="1">Aerial parts of the thallus</tissue>
    </source>
</reference>
<comment type="caution">
    <text evidence="1">The sequence shown here is derived from an EMBL/GenBank/DDBJ whole genome shotgun (WGS) entry which is preliminary data.</text>
</comment>
<proteinExistence type="predicted"/>
<accession>A0ABD3GMA1</accession>
<dbReference type="AlphaFoldDB" id="A0ABD3GMA1"/>
<keyword evidence="2" id="KW-1185">Reference proteome</keyword>
<name>A0ABD3GMA1_9MARC</name>
<evidence type="ECO:0008006" key="3">
    <source>
        <dbReference type="Google" id="ProtNLM"/>
    </source>
</evidence>